<proteinExistence type="predicted"/>
<feature type="region of interest" description="Disordered" evidence="1">
    <location>
        <begin position="188"/>
        <end position="250"/>
    </location>
</feature>
<sequence>LSLLRRGASRSSRARESLGGGLLRRRLLRLGGGLLGRRGLGRRSLSRRSLAGAGRFLGRRSLLRSRRRGGFERLGRRLSVALRSLAARRALAREQRRDNQQHLHDNTEREHTNGNTCDERERGIHLRERLLGGSLGGELRGFHAFKLRARVQRVSRRQYRIPRRSRLARRRARAFTPPSSVVRVHAAPIDARRPKTTERGATSRWPFQNAPSPSIAPTTKPVPPTPSRAVPKRPPHRAHPTPRDAPARVVPDATPDAIARARIRIGIKKNQKIHIDPSSPSRARVDRAVASSTVARCSTPSRARVAFDAPCARGR</sequence>
<feature type="non-terminal residue" evidence="2">
    <location>
        <position position="1"/>
    </location>
</feature>
<evidence type="ECO:0000256" key="1">
    <source>
        <dbReference type="SAM" id="MobiDB-lite"/>
    </source>
</evidence>
<dbReference type="AlphaFoldDB" id="A0A1Y5HZS2"/>
<evidence type="ECO:0000313" key="2">
    <source>
        <dbReference type="EMBL" id="OUS42779.1"/>
    </source>
</evidence>
<feature type="region of interest" description="Disordered" evidence="1">
    <location>
        <begin position="92"/>
        <end position="120"/>
    </location>
</feature>
<protein>
    <submittedName>
        <fullName evidence="2">Uncharacterized protein</fullName>
    </submittedName>
</protein>
<accession>A0A1Y5HZS2</accession>
<organism evidence="2">
    <name type="scientific">Ostreococcus tauri</name>
    <name type="common">Marine green alga</name>
    <dbReference type="NCBI Taxonomy" id="70448"/>
    <lineage>
        <taxon>Eukaryota</taxon>
        <taxon>Viridiplantae</taxon>
        <taxon>Chlorophyta</taxon>
        <taxon>Mamiellophyceae</taxon>
        <taxon>Mamiellales</taxon>
        <taxon>Bathycoccaceae</taxon>
        <taxon>Ostreococcus</taxon>
    </lineage>
</organism>
<name>A0A1Y5HZS2_OSTTA</name>
<feature type="non-terminal residue" evidence="2">
    <location>
        <position position="315"/>
    </location>
</feature>
<dbReference type="EMBL" id="KZ155838">
    <property type="protein sequence ID" value="OUS42779.1"/>
    <property type="molecule type" value="Genomic_DNA"/>
</dbReference>
<feature type="compositionally biased region" description="Basic residues" evidence="1">
    <location>
        <begin position="230"/>
        <end position="240"/>
    </location>
</feature>
<reference evidence="2" key="1">
    <citation type="submission" date="2017-04" db="EMBL/GenBank/DDBJ databases">
        <title>Population genomics of picophytoplankton unveils novel chromosome hypervariability.</title>
        <authorList>
            <consortium name="DOE Joint Genome Institute"/>
            <person name="Blanc-Mathieu R."/>
            <person name="Krasovec M."/>
            <person name="Hebrard M."/>
            <person name="Yau S."/>
            <person name="Desgranges E."/>
            <person name="Martin J."/>
            <person name="Schackwitz W."/>
            <person name="Kuo A."/>
            <person name="Salin G."/>
            <person name="Donnadieu C."/>
            <person name="Desdevises Y."/>
            <person name="Sanchez-Ferandin S."/>
            <person name="Moreau H."/>
            <person name="Rivals E."/>
            <person name="Grigoriev I.V."/>
            <person name="Grimsley N."/>
            <person name="Eyre-Walker A."/>
            <person name="Piganeau G."/>
        </authorList>
    </citation>
    <scope>NUCLEOTIDE SEQUENCE [LARGE SCALE GENOMIC DNA]</scope>
    <source>
        <strain evidence="2">RCC 1115</strain>
    </source>
</reference>
<dbReference type="Proteomes" id="UP000195557">
    <property type="component" value="Unassembled WGS sequence"/>
</dbReference>
<gene>
    <name evidence="2" type="ORF">BE221DRAFT_162696</name>
</gene>
<feature type="compositionally biased region" description="Polar residues" evidence="1">
    <location>
        <begin position="205"/>
        <end position="217"/>
    </location>
</feature>